<dbReference type="Proteomes" id="UP001233172">
    <property type="component" value="Unassembled WGS sequence"/>
</dbReference>
<sequence length="90" mass="10139">HILNNSVVLTREVKQASEQKSNTPIIAGSVIGIAAGAIVLVVVVTVLIKKIRFRRYGMIDPLKPMSLLKLYEDEESVKEEGDEYKPIRRY</sequence>
<evidence type="ECO:0000313" key="2">
    <source>
        <dbReference type="EMBL" id="KAK0046256.1"/>
    </source>
</evidence>
<dbReference type="EMBL" id="JASAOG010000168">
    <property type="protein sequence ID" value="KAK0046256.1"/>
    <property type="molecule type" value="Genomic_DNA"/>
</dbReference>
<keyword evidence="1" id="KW-0812">Transmembrane</keyword>
<keyword evidence="1" id="KW-1133">Transmembrane helix</keyword>
<keyword evidence="3" id="KW-1185">Reference proteome</keyword>
<keyword evidence="1" id="KW-0472">Membrane</keyword>
<gene>
    <name evidence="2" type="ORF">Bpfe_024310</name>
</gene>
<accession>A0AAD8B1D4</accession>
<proteinExistence type="predicted"/>
<dbReference type="AlphaFoldDB" id="A0AAD8B1D4"/>
<evidence type="ECO:0000256" key="1">
    <source>
        <dbReference type="SAM" id="Phobius"/>
    </source>
</evidence>
<reference evidence="2" key="1">
    <citation type="journal article" date="2023" name="PLoS Negl. Trop. Dis.">
        <title>A genome sequence for Biomphalaria pfeifferi, the major vector snail for the human-infecting parasite Schistosoma mansoni.</title>
        <authorList>
            <person name="Bu L."/>
            <person name="Lu L."/>
            <person name="Laidemitt M.R."/>
            <person name="Zhang S.M."/>
            <person name="Mutuku M."/>
            <person name="Mkoji G."/>
            <person name="Steinauer M."/>
            <person name="Loker E.S."/>
        </authorList>
    </citation>
    <scope>NUCLEOTIDE SEQUENCE</scope>
    <source>
        <strain evidence="2">KasaAsao</strain>
    </source>
</reference>
<feature type="non-terminal residue" evidence="2">
    <location>
        <position position="1"/>
    </location>
</feature>
<comment type="caution">
    <text evidence="2">The sequence shown here is derived from an EMBL/GenBank/DDBJ whole genome shotgun (WGS) entry which is preliminary data.</text>
</comment>
<protein>
    <submittedName>
        <fullName evidence="2">Multiple epidermal growth factor-like domains protein 11</fullName>
    </submittedName>
</protein>
<feature type="transmembrane region" description="Helical" evidence="1">
    <location>
        <begin position="25"/>
        <end position="48"/>
    </location>
</feature>
<organism evidence="2 3">
    <name type="scientific">Biomphalaria pfeifferi</name>
    <name type="common">Bloodfluke planorb</name>
    <name type="synonym">Freshwater snail</name>
    <dbReference type="NCBI Taxonomy" id="112525"/>
    <lineage>
        <taxon>Eukaryota</taxon>
        <taxon>Metazoa</taxon>
        <taxon>Spiralia</taxon>
        <taxon>Lophotrochozoa</taxon>
        <taxon>Mollusca</taxon>
        <taxon>Gastropoda</taxon>
        <taxon>Heterobranchia</taxon>
        <taxon>Euthyneura</taxon>
        <taxon>Panpulmonata</taxon>
        <taxon>Hygrophila</taxon>
        <taxon>Lymnaeoidea</taxon>
        <taxon>Planorbidae</taxon>
        <taxon>Biomphalaria</taxon>
    </lineage>
</organism>
<reference evidence="2" key="2">
    <citation type="submission" date="2023-04" db="EMBL/GenBank/DDBJ databases">
        <authorList>
            <person name="Bu L."/>
            <person name="Lu L."/>
            <person name="Laidemitt M.R."/>
            <person name="Zhang S.M."/>
            <person name="Mutuku M."/>
            <person name="Mkoji G."/>
            <person name="Steinauer M."/>
            <person name="Loker E.S."/>
        </authorList>
    </citation>
    <scope>NUCLEOTIDE SEQUENCE</scope>
    <source>
        <strain evidence="2">KasaAsao</strain>
        <tissue evidence="2">Whole Snail</tissue>
    </source>
</reference>
<name>A0AAD8B1D4_BIOPF</name>
<evidence type="ECO:0000313" key="3">
    <source>
        <dbReference type="Proteomes" id="UP001233172"/>
    </source>
</evidence>